<name>A0A2P5EZF8_TREOI</name>
<dbReference type="InParanoid" id="A0A2P5EZF8"/>
<dbReference type="EMBL" id="JXTC01000079">
    <property type="protein sequence ID" value="PON90927.1"/>
    <property type="molecule type" value="Genomic_DNA"/>
</dbReference>
<reference evidence="2" key="1">
    <citation type="submission" date="2016-06" db="EMBL/GenBank/DDBJ databases">
        <title>Parallel loss of symbiosis genes in relatives of nitrogen-fixing non-legume Parasponia.</title>
        <authorList>
            <person name="Van Velzen R."/>
            <person name="Holmer R."/>
            <person name="Bu F."/>
            <person name="Rutten L."/>
            <person name="Van Zeijl A."/>
            <person name="Liu W."/>
            <person name="Santuari L."/>
            <person name="Cao Q."/>
            <person name="Sharma T."/>
            <person name="Shen D."/>
            <person name="Roswanjaya Y."/>
            <person name="Wardhani T."/>
            <person name="Kalhor M.S."/>
            <person name="Jansen J."/>
            <person name="Van den Hoogen J."/>
            <person name="Gungor B."/>
            <person name="Hartog M."/>
            <person name="Hontelez J."/>
            <person name="Verver J."/>
            <person name="Yang W.-C."/>
            <person name="Schijlen E."/>
            <person name="Repin R."/>
            <person name="Schilthuizen M."/>
            <person name="Schranz E."/>
            <person name="Heidstra R."/>
            <person name="Miyata K."/>
            <person name="Fedorova E."/>
            <person name="Kohlen W."/>
            <person name="Bisseling T."/>
            <person name="Smit S."/>
            <person name="Geurts R."/>
        </authorList>
    </citation>
    <scope>NUCLEOTIDE SEQUENCE [LARGE SCALE GENOMIC DNA]</scope>
    <source>
        <strain evidence="2">cv. RG33-2</strain>
    </source>
</reference>
<evidence type="ECO:0000313" key="2">
    <source>
        <dbReference type="Proteomes" id="UP000237000"/>
    </source>
</evidence>
<accession>A0A2P5EZF8</accession>
<dbReference type="AlphaFoldDB" id="A0A2P5EZF8"/>
<feature type="non-terminal residue" evidence="1">
    <location>
        <position position="1"/>
    </location>
</feature>
<organism evidence="1 2">
    <name type="scientific">Trema orientale</name>
    <name type="common">Charcoal tree</name>
    <name type="synonym">Celtis orientalis</name>
    <dbReference type="NCBI Taxonomy" id="63057"/>
    <lineage>
        <taxon>Eukaryota</taxon>
        <taxon>Viridiplantae</taxon>
        <taxon>Streptophyta</taxon>
        <taxon>Embryophyta</taxon>
        <taxon>Tracheophyta</taxon>
        <taxon>Spermatophyta</taxon>
        <taxon>Magnoliopsida</taxon>
        <taxon>eudicotyledons</taxon>
        <taxon>Gunneridae</taxon>
        <taxon>Pentapetalae</taxon>
        <taxon>rosids</taxon>
        <taxon>fabids</taxon>
        <taxon>Rosales</taxon>
        <taxon>Cannabaceae</taxon>
        <taxon>Trema</taxon>
    </lineage>
</organism>
<comment type="caution">
    <text evidence="1">The sequence shown here is derived from an EMBL/GenBank/DDBJ whole genome shotgun (WGS) entry which is preliminary data.</text>
</comment>
<proteinExistence type="predicted"/>
<sequence length="90" mass="10020">TPETIVSVLQTFGRDEIINRMDLLNPKMKPPVSLASTAFFFHSKAFSLSFIPSSPSIISFTSVATWSRLTSLLTSILIPQVVQAYWQLVC</sequence>
<gene>
    <name evidence="1" type="ORF">TorRG33x02_133330</name>
</gene>
<evidence type="ECO:0000313" key="1">
    <source>
        <dbReference type="EMBL" id="PON90927.1"/>
    </source>
</evidence>
<protein>
    <submittedName>
        <fullName evidence="1">Uncharacterized protein</fullName>
    </submittedName>
</protein>
<keyword evidence="2" id="KW-1185">Reference proteome</keyword>
<dbReference type="Proteomes" id="UP000237000">
    <property type="component" value="Unassembled WGS sequence"/>
</dbReference>
<dbReference type="OrthoDB" id="10448965at2759"/>